<evidence type="ECO:0000256" key="7">
    <source>
        <dbReference type="SAM" id="MobiDB-lite"/>
    </source>
</evidence>
<dbReference type="SUPFAM" id="SSF57903">
    <property type="entry name" value="FYVE/PHD zinc finger"/>
    <property type="match status" value="1"/>
</dbReference>
<dbReference type="InterPro" id="IPR034732">
    <property type="entry name" value="EPHD"/>
</dbReference>
<dbReference type="SMART" id="SM00249">
    <property type="entry name" value="PHD"/>
    <property type="match status" value="4"/>
</dbReference>
<name>A0AAE0FB92_9CHLO</name>
<keyword evidence="4" id="KW-0862">Zinc</keyword>
<feature type="region of interest" description="Disordered" evidence="7">
    <location>
        <begin position="974"/>
        <end position="1062"/>
    </location>
</feature>
<accession>A0AAE0FB92</accession>
<keyword evidence="5" id="KW-0539">Nucleus</keyword>
<dbReference type="InterPro" id="IPR019787">
    <property type="entry name" value="Znf_PHD-finger"/>
</dbReference>
<dbReference type="Pfam" id="PF00628">
    <property type="entry name" value="PHD"/>
    <property type="match status" value="1"/>
</dbReference>
<evidence type="ECO:0000256" key="1">
    <source>
        <dbReference type="ARBA" id="ARBA00004123"/>
    </source>
</evidence>
<keyword evidence="11" id="KW-1185">Reference proteome</keyword>
<keyword evidence="2" id="KW-0479">Metal-binding</keyword>
<dbReference type="InterPro" id="IPR051188">
    <property type="entry name" value="PHD-type_Zinc_Finger"/>
</dbReference>
<feature type="compositionally biased region" description="Basic and acidic residues" evidence="7">
    <location>
        <begin position="1020"/>
        <end position="1032"/>
    </location>
</feature>
<dbReference type="PROSITE" id="PS01359">
    <property type="entry name" value="ZF_PHD_1"/>
    <property type="match status" value="1"/>
</dbReference>
<dbReference type="Pfam" id="PF13771">
    <property type="entry name" value="zf-HC5HC2H"/>
    <property type="match status" value="3"/>
</dbReference>
<gene>
    <name evidence="10" type="ORF">CYMTET_34430</name>
</gene>
<dbReference type="EMBL" id="LGRX02021658">
    <property type="protein sequence ID" value="KAK3256435.1"/>
    <property type="molecule type" value="Genomic_DNA"/>
</dbReference>
<evidence type="ECO:0000313" key="11">
    <source>
        <dbReference type="Proteomes" id="UP001190700"/>
    </source>
</evidence>
<dbReference type="CDD" id="cd15571">
    <property type="entry name" value="ePHD"/>
    <property type="match status" value="1"/>
</dbReference>
<feature type="domain" description="PHD-type" evidence="9">
    <location>
        <begin position="235"/>
        <end position="338"/>
    </location>
</feature>
<evidence type="ECO:0000256" key="2">
    <source>
        <dbReference type="ARBA" id="ARBA00022723"/>
    </source>
</evidence>
<dbReference type="InterPro" id="IPR011011">
    <property type="entry name" value="Znf_FYVE_PHD"/>
</dbReference>
<feature type="domain" description="PHD-type" evidence="9">
    <location>
        <begin position="1"/>
        <end position="106"/>
    </location>
</feature>
<feature type="compositionally biased region" description="Basic residues" evidence="7">
    <location>
        <begin position="864"/>
        <end position="873"/>
    </location>
</feature>
<evidence type="ECO:0000256" key="3">
    <source>
        <dbReference type="ARBA" id="ARBA00022771"/>
    </source>
</evidence>
<sequence length="1318" mass="142658">MDSYCALCRTPGDTLTKAEGLSVHHNCAIWSPNCYENELGALCNVRKEVQRGERLRCTAEGCNKAGATLGCSWSKKCKANFHYPCAVSSGCLFDKTGYVLYCPKHSHRALKEALVQAPPAPAPVPEIAPAQAPSTATKSAHESFFMQQLKRWKQVNATGPQEAPIGGSSSEYTAVSCSNGVFTAPESREVDITPSEHDGAYGHTLKENIRPIDSSSHMLIISDPKLPEAADPKGDIVCGLCRTGGGEVTTIDGCRVHDMCALWAPNCFQNEAGEMQNVRKEVRRGKKMKCSGDDCGQPGATIGCRIPSCPVNFHYPCALRAGCYLDEAKFLLSCPKHLPKRVRKARDVPSAAGCAEPAMKASAGDGRVEPLHASATWSADCPSAQVGAEWHQEAPRQQYQGQQQQQAPYQQQQQQCQLQHPNQYHEPEFDAYQYQQEALLRQQQHQQFNLQQPPNHHQQLQPHLQPSLRPQQLDQHPHPQPQLQPHLPFLQLQPQWDQSQPLPAQQQLHFLQQQPTNPLQGPHLRQMPPEAPMPNRHAGMSLAPDSVCPPAPHPAQPGTHRINLMNNNLTTGDLPETPHMPNSRSVVGSACMPWIMTGIPQAVKGGSADEPAEDSPTCVLQREISPASSQQVATPAARDAPFAGMAAAPVPMPSLEETPPAGGTGSAMETCALCGMPGSGLLHVEGQAIHETCGLWAPNCYEDPPGSLCNVAKEVRRGAKLRCTWGQCAQPGATIGCMKASCKANFHLPCAISQGCQLDHERFVLYCPKHTPKRKAQQPAAEDEDEGRASKVKHPAPEDEVWASKVKQPALAEGTDAVGGYEGKQPPSGREEDKGVHKVRQPTSEEGTARNAQKPALVEEACKEKKKKKKKHKVKEDASAYSLQAPSAVDQESGGYAAAPGKRRARALAGGRGPGNLNGGELKRCRTGEEAADDGAAHELTQAEEGEQVAGASAQKVRGELKGLAMWGWDARLEEHPPGTALSGFATLAQRRRQAQAAQRQGARSDRGEGDAGDDEAEEASDRDSMDSHGSESEESGDEEDAEEEMRDAAVPGDSEVNRKRGELKGLAMWGWDARLEEHPPGAASLTVPDQALGETPEEGKIARRSRRTAQAVERLGKCEEARGDGEQDRDEEDESKDGVKATAGAAGRKRGELKGLAMWGWDARLEEHPPGAASLTVPDQAEDEEESMIRRPRRKPKNASEPPPPAEASQALAMPAPMEGLSSYEDDGEEDVRCETCQGQHNQESMVLCNQCISGYHIECLRANRTALQGRALPTGSEEEWFCNACANERLLRVPPLASRPLPSSWGAESQRSSEGG</sequence>
<dbReference type="PANTHER" id="PTHR12420">
    <property type="entry name" value="PHD FINGER PROTEIN"/>
    <property type="match status" value="1"/>
</dbReference>
<keyword evidence="3 6" id="KW-0863">Zinc-finger</keyword>
<reference evidence="10 11" key="1">
    <citation type="journal article" date="2015" name="Genome Biol. Evol.">
        <title>Comparative Genomics of a Bacterivorous Green Alga Reveals Evolutionary Causalities and Consequences of Phago-Mixotrophic Mode of Nutrition.</title>
        <authorList>
            <person name="Burns J.A."/>
            <person name="Paasch A."/>
            <person name="Narechania A."/>
            <person name="Kim E."/>
        </authorList>
    </citation>
    <scope>NUCLEOTIDE SEQUENCE [LARGE SCALE GENOMIC DNA]</scope>
    <source>
        <strain evidence="10 11">PLY_AMNH</strain>
    </source>
</reference>
<dbReference type="Proteomes" id="UP001190700">
    <property type="component" value="Unassembled WGS sequence"/>
</dbReference>
<evidence type="ECO:0000259" key="8">
    <source>
        <dbReference type="PROSITE" id="PS50016"/>
    </source>
</evidence>
<evidence type="ECO:0000259" key="9">
    <source>
        <dbReference type="PROSITE" id="PS51805"/>
    </source>
</evidence>
<feature type="region of interest" description="Disordered" evidence="7">
    <location>
        <begin position="774"/>
        <end position="955"/>
    </location>
</feature>
<evidence type="ECO:0000256" key="4">
    <source>
        <dbReference type="ARBA" id="ARBA00022833"/>
    </source>
</evidence>
<evidence type="ECO:0000313" key="10">
    <source>
        <dbReference type="EMBL" id="KAK3256435.1"/>
    </source>
</evidence>
<feature type="compositionally biased region" description="Basic and acidic residues" evidence="7">
    <location>
        <begin position="1115"/>
        <end position="1127"/>
    </location>
</feature>
<feature type="region of interest" description="Disordered" evidence="7">
    <location>
        <begin position="346"/>
        <end position="367"/>
    </location>
</feature>
<proteinExistence type="predicted"/>
<feature type="region of interest" description="Disordered" evidence="7">
    <location>
        <begin position="386"/>
        <end position="420"/>
    </location>
</feature>
<evidence type="ECO:0000256" key="5">
    <source>
        <dbReference type="ARBA" id="ARBA00023242"/>
    </source>
</evidence>
<dbReference type="InterPro" id="IPR013083">
    <property type="entry name" value="Znf_RING/FYVE/PHD"/>
</dbReference>
<dbReference type="InterPro" id="IPR001965">
    <property type="entry name" value="Znf_PHD"/>
</dbReference>
<feature type="compositionally biased region" description="Acidic residues" evidence="7">
    <location>
        <begin position="1033"/>
        <end position="1046"/>
    </location>
</feature>
<evidence type="ECO:0008006" key="12">
    <source>
        <dbReference type="Google" id="ProtNLM"/>
    </source>
</evidence>
<evidence type="ECO:0000256" key="6">
    <source>
        <dbReference type="PROSITE-ProRule" id="PRU00146"/>
    </source>
</evidence>
<feature type="compositionally biased region" description="Low complexity" evidence="7">
    <location>
        <begin position="395"/>
        <end position="420"/>
    </location>
</feature>
<comment type="subcellular location">
    <subcellularLocation>
        <location evidence="1">Nucleus</location>
    </subcellularLocation>
</comment>
<dbReference type="PROSITE" id="PS50016">
    <property type="entry name" value="ZF_PHD_2"/>
    <property type="match status" value="1"/>
</dbReference>
<dbReference type="GO" id="GO:0005634">
    <property type="term" value="C:nucleus"/>
    <property type="evidence" value="ECO:0007669"/>
    <property type="project" value="UniProtKB-SubCell"/>
</dbReference>
<feature type="region of interest" description="Disordered" evidence="7">
    <location>
        <begin position="1298"/>
        <end position="1318"/>
    </location>
</feature>
<dbReference type="PROSITE" id="PS51805">
    <property type="entry name" value="EPHD"/>
    <property type="match status" value="3"/>
</dbReference>
<feature type="domain" description="PHD-type" evidence="8">
    <location>
        <begin position="1232"/>
        <end position="1290"/>
    </location>
</feature>
<dbReference type="GO" id="GO:0008270">
    <property type="term" value="F:zinc ion binding"/>
    <property type="evidence" value="ECO:0007669"/>
    <property type="project" value="UniProtKB-KW"/>
</dbReference>
<comment type="caution">
    <text evidence="10">The sequence shown here is derived from an EMBL/GenBank/DDBJ whole genome shotgun (WGS) entry which is preliminary data.</text>
</comment>
<dbReference type="Gene3D" id="3.30.40.10">
    <property type="entry name" value="Zinc/RING finger domain, C3HC4 (zinc finger)"/>
    <property type="match status" value="4"/>
</dbReference>
<protein>
    <recommendedName>
        <fullName evidence="12">PHD-type domain-containing protein</fullName>
    </recommendedName>
</protein>
<dbReference type="PANTHER" id="PTHR12420:SF4">
    <property type="entry name" value="PHD FINGER PROTEIN 11"/>
    <property type="match status" value="1"/>
</dbReference>
<organism evidence="10 11">
    <name type="scientific">Cymbomonas tetramitiformis</name>
    <dbReference type="NCBI Taxonomy" id="36881"/>
    <lineage>
        <taxon>Eukaryota</taxon>
        <taxon>Viridiplantae</taxon>
        <taxon>Chlorophyta</taxon>
        <taxon>Pyramimonadophyceae</taxon>
        <taxon>Pyramimonadales</taxon>
        <taxon>Pyramimonadaceae</taxon>
        <taxon>Cymbomonas</taxon>
    </lineage>
</organism>
<dbReference type="InterPro" id="IPR019786">
    <property type="entry name" value="Zinc_finger_PHD-type_CS"/>
</dbReference>
<feature type="compositionally biased region" description="Polar residues" evidence="7">
    <location>
        <begin position="1308"/>
        <end position="1318"/>
    </location>
</feature>
<feature type="domain" description="PHD-type" evidence="9">
    <location>
        <begin position="668"/>
        <end position="771"/>
    </location>
</feature>
<feature type="region of interest" description="Disordered" evidence="7">
    <location>
        <begin position="1076"/>
        <end position="1228"/>
    </location>
</feature>